<sequence length="167" mass="19479">MAAVKLVKIDGESIHVFNSAIYLFESSTGFTLELDMIVSEVAVKKYKNEKNLIIEIQLDDGRIISSIMYVKALVGRLPQLSLFCEINDPNEYPDLDRIHENDSEFPNIEDGITIEEIRKVEMPIEKISLKLKLPIDQVEWLQEQKTADLHRFFKDVIYDYWRKQTSK</sequence>
<dbReference type="OrthoDB" id="2862832at2"/>
<accession>A0A5J5HZV3</accession>
<protein>
    <submittedName>
        <fullName evidence="1">Uncharacterized protein</fullName>
    </submittedName>
</protein>
<proteinExistence type="predicted"/>
<organism evidence="1 2">
    <name type="scientific">Niallia endozanthoxylica</name>
    <dbReference type="NCBI Taxonomy" id="2036016"/>
    <lineage>
        <taxon>Bacteria</taxon>
        <taxon>Bacillati</taxon>
        <taxon>Bacillota</taxon>
        <taxon>Bacilli</taxon>
        <taxon>Bacillales</taxon>
        <taxon>Bacillaceae</taxon>
        <taxon>Niallia</taxon>
    </lineage>
</organism>
<keyword evidence="2" id="KW-1185">Reference proteome</keyword>
<dbReference type="EMBL" id="VYKL01000010">
    <property type="protein sequence ID" value="KAA9028428.1"/>
    <property type="molecule type" value="Genomic_DNA"/>
</dbReference>
<reference evidence="1 2" key="1">
    <citation type="submission" date="2019-09" db="EMBL/GenBank/DDBJ databases">
        <title>Whole genome sequences of isolates from the Mars Exploration Rovers.</title>
        <authorList>
            <person name="Seuylemezian A."/>
            <person name="Vaishampayan P."/>
        </authorList>
    </citation>
    <scope>NUCLEOTIDE SEQUENCE [LARGE SCALE GENOMIC DNA]</scope>
    <source>
        <strain evidence="1 2">MER_TA_151</strain>
    </source>
</reference>
<dbReference type="RefSeq" id="WP_150438680.1">
    <property type="nucleotide sequence ID" value="NZ_VYKL01000010.1"/>
</dbReference>
<gene>
    <name evidence="1" type="ORF">F4V44_03915</name>
</gene>
<dbReference type="Proteomes" id="UP000326671">
    <property type="component" value="Unassembled WGS sequence"/>
</dbReference>
<evidence type="ECO:0000313" key="1">
    <source>
        <dbReference type="EMBL" id="KAA9028428.1"/>
    </source>
</evidence>
<name>A0A5J5HZV3_9BACI</name>
<dbReference type="AlphaFoldDB" id="A0A5J5HZV3"/>
<evidence type="ECO:0000313" key="2">
    <source>
        <dbReference type="Proteomes" id="UP000326671"/>
    </source>
</evidence>
<comment type="caution">
    <text evidence="1">The sequence shown here is derived from an EMBL/GenBank/DDBJ whole genome shotgun (WGS) entry which is preliminary data.</text>
</comment>